<dbReference type="PANTHER" id="PTHR13815">
    <property type="entry name" value="GOLGIN-84"/>
    <property type="match status" value="1"/>
</dbReference>
<evidence type="ECO:0000256" key="2">
    <source>
        <dbReference type="ARBA" id="ARBA00022692"/>
    </source>
</evidence>
<organism evidence="9 10">
    <name type="scientific">Helobdella robusta</name>
    <name type="common">Californian leech</name>
    <dbReference type="NCBI Taxonomy" id="6412"/>
    <lineage>
        <taxon>Eukaryota</taxon>
        <taxon>Metazoa</taxon>
        <taxon>Spiralia</taxon>
        <taxon>Lophotrochozoa</taxon>
        <taxon>Annelida</taxon>
        <taxon>Clitellata</taxon>
        <taxon>Hirudinea</taxon>
        <taxon>Rhynchobdellida</taxon>
        <taxon>Glossiphoniidae</taxon>
        <taxon>Helobdella</taxon>
    </lineage>
</organism>
<dbReference type="HOGENOM" id="CLU_1898495_0_0_1"/>
<keyword evidence="3" id="KW-1133">Transmembrane helix</keyword>
<reference evidence="9" key="3">
    <citation type="submission" date="2015-06" db="UniProtKB">
        <authorList>
            <consortium name="EnsemblMetazoa"/>
        </authorList>
    </citation>
    <scope>IDENTIFICATION</scope>
</reference>
<name>T1F4P1_HELRO</name>
<keyword evidence="2" id="KW-0812">Transmembrane</keyword>
<gene>
    <name evidence="9" type="primary">20203790</name>
    <name evidence="8" type="ORF">HELRODRAFT_171791</name>
</gene>
<evidence type="ECO:0000313" key="9">
    <source>
        <dbReference type="EnsemblMetazoa" id="HelroP171791"/>
    </source>
</evidence>
<dbReference type="AlphaFoldDB" id="T1F4P1"/>
<feature type="coiled-coil region" evidence="7">
    <location>
        <begin position="32"/>
        <end position="59"/>
    </location>
</feature>
<dbReference type="GO" id="GO:0007030">
    <property type="term" value="P:Golgi organization"/>
    <property type="evidence" value="ECO:0007669"/>
    <property type="project" value="InterPro"/>
</dbReference>
<evidence type="ECO:0000313" key="10">
    <source>
        <dbReference type="Proteomes" id="UP000015101"/>
    </source>
</evidence>
<keyword evidence="5 7" id="KW-0175">Coiled coil</keyword>
<dbReference type="EnsemblMetazoa" id="HelroT171791">
    <property type="protein sequence ID" value="HelroP171791"/>
    <property type="gene ID" value="HelroG171791"/>
</dbReference>
<sequence>MTTKSLNATSQEELENRLHHLTESLIQKQTAVESLSTEKNSLLLQLERLEKQCREAESSAIRGSSAAVHMNNSTDDEDVRARFPSFMKESPFDGKVTRKVKMAANTIDRFSNLTLFKGYIEIFKNKICRTMEID</sequence>
<dbReference type="EMBL" id="KB096365">
    <property type="protein sequence ID" value="ESO05396.1"/>
    <property type="molecule type" value="Genomic_DNA"/>
</dbReference>
<dbReference type="OrthoDB" id="6285771at2759"/>
<dbReference type="PANTHER" id="PTHR13815:SF7">
    <property type="entry name" value="GOLGIN SUBFAMILY A MEMBER 5"/>
    <property type="match status" value="1"/>
</dbReference>
<evidence type="ECO:0000256" key="3">
    <source>
        <dbReference type="ARBA" id="ARBA00022989"/>
    </source>
</evidence>
<dbReference type="InterPro" id="IPR019177">
    <property type="entry name" value="Golgin_subfamily_A_member_5"/>
</dbReference>
<evidence type="ECO:0000256" key="5">
    <source>
        <dbReference type="ARBA" id="ARBA00023054"/>
    </source>
</evidence>
<evidence type="ECO:0000256" key="1">
    <source>
        <dbReference type="ARBA" id="ARBA00004409"/>
    </source>
</evidence>
<dbReference type="Proteomes" id="UP000015101">
    <property type="component" value="Unassembled WGS sequence"/>
</dbReference>
<dbReference type="Pfam" id="PF09787">
    <property type="entry name" value="Golgin_A5"/>
    <property type="match status" value="1"/>
</dbReference>
<protein>
    <submittedName>
        <fullName evidence="8 9">Uncharacterized protein</fullName>
    </submittedName>
</protein>
<dbReference type="InParanoid" id="T1F4P1"/>
<dbReference type="GO" id="GO:0000139">
    <property type="term" value="C:Golgi membrane"/>
    <property type="evidence" value="ECO:0007669"/>
    <property type="project" value="UniProtKB-SubCell"/>
</dbReference>
<evidence type="ECO:0000313" key="8">
    <source>
        <dbReference type="EMBL" id="ESO05396.1"/>
    </source>
</evidence>
<proteinExistence type="predicted"/>
<evidence type="ECO:0000256" key="7">
    <source>
        <dbReference type="SAM" id="Coils"/>
    </source>
</evidence>
<reference evidence="8 10" key="2">
    <citation type="journal article" date="2013" name="Nature">
        <title>Insights into bilaterian evolution from three spiralian genomes.</title>
        <authorList>
            <person name="Simakov O."/>
            <person name="Marletaz F."/>
            <person name="Cho S.J."/>
            <person name="Edsinger-Gonzales E."/>
            <person name="Havlak P."/>
            <person name="Hellsten U."/>
            <person name="Kuo D.H."/>
            <person name="Larsson T."/>
            <person name="Lv J."/>
            <person name="Arendt D."/>
            <person name="Savage R."/>
            <person name="Osoegawa K."/>
            <person name="de Jong P."/>
            <person name="Grimwood J."/>
            <person name="Chapman J.A."/>
            <person name="Shapiro H."/>
            <person name="Aerts A."/>
            <person name="Otillar R.P."/>
            <person name="Terry A.Y."/>
            <person name="Boore J.L."/>
            <person name="Grigoriev I.V."/>
            <person name="Lindberg D.R."/>
            <person name="Seaver E.C."/>
            <person name="Weisblat D.A."/>
            <person name="Putnam N.H."/>
            <person name="Rokhsar D.S."/>
        </authorList>
    </citation>
    <scope>NUCLEOTIDE SEQUENCE</scope>
</reference>
<keyword evidence="4" id="KW-0333">Golgi apparatus</keyword>
<evidence type="ECO:0000256" key="6">
    <source>
        <dbReference type="ARBA" id="ARBA00023136"/>
    </source>
</evidence>
<dbReference type="CTD" id="20203790"/>
<comment type="subcellular location">
    <subcellularLocation>
        <location evidence="1">Golgi apparatus membrane</location>
        <topology evidence="1">Single-pass type IV membrane protein</topology>
    </subcellularLocation>
</comment>
<dbReference type="KEGG" id="hro:HELRODRAFT_171791"/>
<dbReference type="EMBL" id="AMQM01003934">
    <property type="status" value="NOT_ANNOTATED_CDS"/>
    <property type="molecule type" value="Genomic_DNA"/>
</dbReference>
<dbReference type="GeneID" id="20203790"/>
<reference evidence="10" key="1">
    <citation type="submission" date="2012-12" db="EMBL/GenBank/DDBJ databases">
        <authorList>
            <person name="Hellsten U."/>
            <person name="Grimwood J."/>
            <person name="Chapman J.A."/>
            <person name="Shapiro H."/>
            <person name="Aerts A."/>
            <person name="Otillar R.P."/>
            <person name="Terry A.Y."/>
            <person name="Boore J.L."/>
            <person name="Simakov O."/>
            <person name="Marletaz F."/>
            <person name="Cho S.-J."/>
            <person name="Edsinger-Gonzales E."/>
            <person name="Havlak P."/>
            <person name="Kuo D.-H."/>
            <person name="Larsson T."/>
            <person name="Lv J."/>
            <person name="Arendt D."/>
            <person name="Savage R."/>
            <person name="Osoegawa K."/>
            <person name="de Jong P."/>
            <person name="Lindberg D.R."/>
            <person name="Seaver E.C."/>
            <person name="Weisblat D.A."/>
            <person name="Putnam N.H."/>
            <person name="Grigoriev I.V."/>
            <person name="Rokhsar D.S."/>
        </authorList>
    </citation>
    <scope>NUCLEOTIDE SEQUENCE</scope>
</reference>
<dbReference type="RefSeq" id="XP_009016711.1">
    <property type="nucleotide sequence ID" value="XM_009018463.1"/>
</dbReference>
<accession>T1F4P1</accession>
<dbReference type="eggNOG" id="KOG4677">
    <property type="taxonomic scope" value="Eukaryota"/>
</dbReference>
<evidence type="ECO:0000256" key="4">
    <source>
        <dbReference type="ARBA" id="ARBA00023034"/>
    </source>
</evidence>
<dbReference type="STRING" id="6412.T1F4P1"/>
<keyword evidence="10" id="KW-1185">Reference proteome</keyword>
<keyword evidence="6" id="KW-0472">Membrane</keyword>